<evidence type="ECO:0000256" key="1">
    <source>
        <dbReference type="ARBA" id="ARBA00009820"/>
    </source>
</evidence>
<organism evidence="2 3">
    <name type="scientific">Campylobacter rectus</name>
    <name type="common">Wolinella recta</name>
    <dbReference type="NCBI Taxonomy" id="203"/>
    <lineage>
        <taxon>Bacteria</taxon>
        <taxon>Pseudomonadati</taxon>
        <taxon>Campylobacterota</taxon>
        <taxon>Epsilonproteobacteria</taxon>
        <taxon>Campylobacterales</taxon>
        <taxon>Campylobacteraceae</taxon>
        <taxon>Campylobacter</taxon>
    </lineage>
</organism>
<dbReference type="Gene3D" id="2.120.10.30">
    <property type="entry name" value="TolB, C-terminal domain"/>
    <property type="match status" value="1"/>
</dbReference>
<dbReference type="InterPro" id="IPR011659">
    <property type="entry name" value="WD40"/>
</dbReference>
<dbReference type="PANTHER" id="PTHR36842:SF1">
    <property type="entry name" value="PROTEIN TOLB"/>
    <property type="match status" value="1"/>
</dbReference>
<name>A0A6G5QPN6_CAMRE</name>
<dbReference type="InterPro" id="IPR011042">
    <property type="entry name" value="6-blade_b-propeller_TolB-like"/>
</dbReference>
<dbReference type="EMBL" id="CP012543">
    <property type="protein sequence ID" value="QCD47591.1"/>
    <property type="molecule type" value="Genomic_DNA"/>
</dbReference>
<dbReference type="AlphaFoldDB" id="A0A6G5QPN6"/>
<proteinExistence type="inferred from homology"/>
<comment type="similarity">
    <text evidence="1">Belongs to the TolB family.</text>
</comment>
<sequence length="424" mass="47326">MKKILLFLAFAGWLFAVDATISVINKGLALPKIVLQDATTAVGDQAFKGKFHKIMLGDLKVSSDFEVVDEYIASSYEGDSNTNVMSEKGAQLIFRYALEGSPTSPLSLRVKLINAKTATTQYEKIYNMNDGAKYPFIAHKAVVELINELKMPAVNWMEKFIIFAKGTGSKQSEIVIADYTLTYQKVLVRGGLNIFPKWIGADQRAFYYSDYSGAKLVLYRYDVASGQKTKILDSRGGMLIASDVSQNGDKILLTMAPQDQPDIYIYDLNSKRLSQITNYSGIDVNGNFVDGDRRVVFVSDRLGYPNVFAQNVDGSGFEQMVYHGKNNNSVSTYQNYIVYSSREDGKSGFGTRDFNIYMISTQTDYIRQLTASGKNLYPRFSSDGQSVVFIKELGGQSSLGIIRVNENKSFQFPLKIGKIQSIDW</sequence>
<dbReference type="Pfam" id="PF07676">
    <property type="entry name" value="PD40"/>
    <property type="match status" value="1"/>
</dbReference>
<dbReference type="PANTHER" id="PTHR36842">
    <property type="entry name" value="PROTEIN TOLB HOMOLOG"/>
    <property type="match status" value="1"/>
</dbReference>
<dbReference type="SUPFAM" id="SSF69304">
    <property type="entry name" value="Tricorn protease N-terminal domain"/>
    <property type="match status" value="1"/>
</dbReference>
<reference evidence="2 3" key="1">
    <citation type="submission" date="2016-07" db="EMBL/GenBank/DDBJ databases">
        <title>Comparative genomics of the Campylobacter concisus group.</title>
        <authorList>
            <person name="Miller W.G."/>
            <person name="Yee E."/>
            <person name="Chapman M.H."/>
            <person name="Huynh S."/>
            <person name="Bono J.L."/>
            <person name="On S.L.W."/>
            <person name="StLeger J."/>
            <person name="Foster G."/>
            <person name="Parker C.T."/>
        </authorList>
    </citation>
    <scope>NUCLEOTIDE SEQUENCE [LARGE SCALE GENOMIC DNA]</scope>
    <source>
        <strain evidence="2 3">ATCC 33238</strain>
    </source>
</reference>
<evidence type="ECO:0000313" key="3">
    <source>
        <dbReference type="Proteomes" id="UP000502377"/>
    </source>
</evidence>
<dbReference type="KEGG" id="crx:CRECT_1986"/>
<dbReference type="Proteomes" id="UP000502377">
    <property type="component" value="Chromosome"/>
</dbReference>
<dbReference type="RefSeq" id="WP_002943750.1">
    <property type="nucleotide sequence ID" value="NZ_CP012543.1"/>
</dbReference>
<protein>
    <submittedName>
        <fullName evidence="2">Tol-Pal system translocation protein TolB</fullName>
    </submittedName>
</protein>
<dbReference type="NCBIfam" id="NF003124">
    <property type="entry name" value="PRK04043.1"/>
    <property type="match status" value="1"/>
</dbReference>
<evidence type="ECO:0000313" key="2">
    <source>
        <dbReference type="EMBL" id="QCD47591.1"/>
    </source>
</evidence>
<accession>A0A6G5QPN6</accession>
<gene>
    <name evidence="2" type="primary">tolB</name>
    <name evidence="2" type="ORF">CRECT_1986</name>
</gene>